<keyword evidence="2" id="KW-1185">Reference proteome</keyword>
<name>H8G521_9PSEU</name>
<sequence length="110" mass="11911">MMGALSAMNKSMGTEAMAKMGRSADALISSAKSGGFRVTKEAADPIIEVLNNYIDEISIMRTELQAFDKMPPLGNHDYGRRVAQHMHAAANDDQSVRASLDALEIVLQQS</sequence>
<gene>
    <name evidence="1" type="ORF">SacazDRAFT_04360</name>
</gene>
<dbReference type="HOGENOM" id="CLU_117639_1_0_11"/>
<dbReference type="Proteomes" id="UP000004705">
    <property type="component" value="Chromosome"/>
</dbReference>
<organism evidence="1 2">
    <name type="scientific">Saccharomonospora azurea NA-128</name>
    <dbReference type="NCBI Taxonomy" id="882081"/>
    <lineage>
        <taxon>Bacteria</taxon>
        <taxon>Bacillati</taxon>
        <taxon>Actinomycetota</taxon>
        <taxon>Actinomycetes</taxon>
        <taxon>Pseudonocardiales</taxon>
        <taxon>Pseudonocardiaceae</taxon>
        <taxon>Saccharomonospora</taxon>
    </lineage>
</organism>
<dbReference type="AlphaFoldDB" id="H8G521"/>
<reference evidence="1 2" key="1">
    <citation type="journal article" date="2012" name="Stand. Genomic Sci.">
        <title>Genome sequence of the soil bacterium Saccharomonospora azurea type strain (NA-128(T)).</title>
        <authorList>
            <person name="Klenk H.P."/>
            <person name="Held B."/>
            <person name="Lucas S."/>
            <person name="Lapidus A."/>
            <person name="Copeland A."/>
            <person name="Hammon N."/>
            <person name="Pitluck S."/>
            <person name="Goodwin L.A."/>
            <person name="Han C."/>
            <person name="Tapia R."/>
            <person name="Brambilla E.M."/>
            <person name="Potter G."/>
            <person name="Land M."/>
            <person name="Ivanova N."/>
            <person name="Rohde M."/>
            <person name="Goker M."/>
            <person name="Detter J.C."/>
            <person name="Kyrpides N.C."/>
            <person name="Woyke T."/>
        </authorList>
    </citation>
    <scope>NUCLEOTIDE SEQUENCE [LARGE SCALE GENOMIC DNA]</scope>
    <source>
        <strain evidence="1 2">NA-128</strain>
    </source>
</reference>
<dbReference type="EMBL" id="CM001466">
    <property type="protein sequence ID" value="EHY91200.1"/>
    <property type="molecule type" value="Genomic_DNA"/>
</dbReference>
<protein>
    <submittedName>
        <fullName evidence="1">Uncharacterized protein</fullName>
    </submittedName>
</protein>
<evidence type="ECO:0000313" key="1">
    <source>
        <dbReference type="EMBL" id="EHY91200.1"/>
    </source>
</evidence>
<evidence type="ECO:0000313" key="2">
    <source>
        <dbReference type="Proteomes" id="UP000004705"/>
    </source>
</evidence>
<proteinExistence type="predicted"/>
<accession>H8G521</accession>